<dbReference type="Gene3D" id="1.10.10.10">
    <property type="entry name" value="Winged helix-like DNA-binding domain superfamily/Winged helix DNA-binding domain"/>
    <property type="match status" value="1"/>
</dbReference>
<name>A0A512JPM9_9HYPH</name>
<dbReference type="AlphaFoldDB" id="A0A512JPM9"/>
<evidence type="ECO:0000313" key="6">
    <source>
        <dbReference type="Proteomes" id="UP000321750"/>
    </source>
</evidence>
<evidence type="ECO:0000313" key="5">
    <source>
        <dbReference type="EMBL" id="GEP11899.1"/>
    </source>
</evidence>
<dbReference type="PROSITE" id="PS01117">
    <property type="entry name" value="HTH_MARR_1"/>
    <property type="match status" value="1"/>
</dbReference>
<reference evidence="5 6" key="1">
    <citation type="submission" date="2019-07" db="EMBL/GenBank/DDBJ databases">
        <title>Whole genome shotgun sequence of Methylobacterium gnaphalii NBRC 107716.</title>
        <authorList>
            <person name="Hosoyama A."/>
            <person name="Uohara A."/>
            <person name="Ohji S."/>
            <person name="Ichikawa N."/>
        </authorList>
    </citation>
    <scope>NUCLEOTIDE SEQUENCE [LARGE SCALE GENOMIC DNA]</scope>
    <source>
        <strain evidence="5 6">NBRC 107716</strain>
    </source>
</reference>
<dbReference type="SMART" id="SM00347">
    <property type="entry name" value="HTH_MARR"/>
    <property type="match status" value="1"/>
</dbReference>
<dbReference type="Pfam" id="PF12802">
    <property type="entry name" value="MarR_2"/>
    <property type="match status" value="1"/>
</dbReference>
<gene>
    <name evidence="5" type="ORF">MGN01_37440</name>
</gene>
<dbReference type="InterPro" id="IPR023187">
    <property type="entry name" value="Tscrpt_reg_MarR-type_CS"/>
</dbReference>
<sequence length="148" mass="15980">MNAVMTSVHRTETGLSREQYAAIADFRFQLRRFLAFSESAAMRAGLPPQQHQALLAIAGHRADEPPSVGMLARHLLIAPNTAAELVGRMEQGGLVTKEAAAEDRRRTELALTPKAAKLLRTLTVAHLEELRELEPALVRALGGIGPAG</sequence>
<comment type="caution">
    <text evidence="5">The sequence shown here is derived from an EMBL/GenBank/DDBJ whole genome shotgun (WGS) entry which is preliminary data.</text>
</comment>
<dbReference type="SUPFAM" id="SSF46785">
    <property type="entry name" value="Winged helix' DNA-binding domain"/>
    <property type="match status" value="1"/>
</dbReference>
<feature type="domain" description="HTH marR-type" evidence="4">
    <location>
        <begin position="12"/>
        <end position="148"/>
    </location>
</feature>
<keyword evidence="2" id="KW-0238">DNA-binding</keyword>
<evidence type="ECO:0000259" key="4">
    <source>
        <dbReference type="PROSITE" id="PS50995"/>
    </source>
</evidence>
<evidence type="ECO:0000256" key="3">
    <source>
        <dbReference type="ARBA" id="ARBA00023163"/>
    </source>
</evidence>
<keyword evidence="3" id="KW-0804">Transcription</keyword>
<dbReference type="PANTHER" id="PTHR33164:SF89">
    <property type="entry name" value="MARR FAMILY REGULATORY PROTEIN"/>
    <property type="match status" value="1"/>
</dbReference>
<dbReference type="InterPro" id="IPR036390">
    <property type="entry name" value="WH_DNA-bd_sf"/>
</dbReference>
<evidence type="ECO:0000256" key="2">
    <source>
        <dbReference type="ARBA" id="ARBA00023125"/>
    </source>
</evidence>
<dbReference type="InterPro" id="IPR000835">
    <property type="entry name" value="HTH_MarR-typ"/>
</dbReference>
<dbReference type="Proteomes" id="UP000321750">
    <property type="component" value="Unassembled WGS sequence"/>
</dbReference>
<keyword evidence="1" id="KW-0805">Transcription regulation</keyword>
<dbReference type="PROSITE" id="PS50995">
    <property type="entry name" value="HTH_MARR_2"/>
    <property type="match status" value="1"/>
</dbReference>
<proteinExistence type="predicted"/>
<dbReference type="GO" id="GO:0006950">
    <property type="term" value="P:response to stress"/>
    <property type="evidence" value="ECO:0007669"/>
    <property type="project" value="TreeGrafter"/>
</dbReference>
<keyword evidence="6" id="KW-1185">Reference proteome</keyword>
<dbReference type="PANTHER" id="PTHR33164">
    <property type="entry name" value="TRANSCRIPTIONAL REGULATOR, MARR FAMILY"/>
    <property type="match status" value="1"/>
</dbReference>
<dbReference type="InterPro" id="IPR036388">
    <property type="entry name" value="WH-like_DNA-bd_sf"/>
</dbReference>
<dbReference type="InterPro" id="IPR039422">
    <property type="entry name" value="MarR/SlyA-like"/>
</dbReference>
<evidence type="ECO:0000256" key="1">
    <source>
        <dbReference type="ARBA" id="ARBA00023015"/>
    </source>
</evidence>
<dbReference type="GO" id="GO:0003700">
    <property type="term" value="F:DNA-binding transcription factor activity"/>
    <property type="evidence" value="ECO:0007669"/>
    <property type="project" value="InterPro"/>
</dbReference>
<dbReference type="EMBL" id="BJZV01000024">
    <property type="protein sequence ID" value="GEP11899.1"/>
    <property type="molecule type" value="Genomic_DNA"/>
</dbReference>
<accession>A0A512JPM9</accession>
<dbReference type="GO" id="GO:0003677">
    <property type="term" value="F:DNA binding"/>
    <property type="evidence" value="ECO:0007669"/>
    <property type="project" value="UniProtKB-KW"/>
</dbReference>
<protein>
    <submittedName>
        <fullName evidence="5">MarR family transcriptional regulator</fullName>
    </submittedName>
</protein>
<organism evidence="5 6">
    <name type="scientific">Methylobacterium gnaphalii</name>
    <dbReference type="NCBI Taxonomy" id="1010610"/>
    <lineage>
        <taxon>Bacteria</taxon>
        <taxon>Pseudomonadati</taxon>
        <taxon>Pseudomonadota</taxon>
        <taxon>Alphaproteobacteria</taxon>
        <taxon>Hyphomicrobiales</taxon>
        <taxon>Methylobacteriaceae</taxon>
        <taxon>Methylobacterium</taxon>
    </lineage>
</organism>